<proteinExistence type="predicted"/>
<sequence length="105" mass="11999">MGAMLWEPKAIFIVLMSSSLSKVVNEFISGFLLFWSNRLEFAGMDTEVFKSNGQVFKEKKMQRVRANRSVDRVRGYIATQGVLNPILMVPHPGSMARKLMQMMIK</sequence>
<evidence type="ECO:0000313" key="1">
    <source>
        <dbReference type="EMBL" id="KAJ4968561.1"/>
    </source>
</evidence>
<dbReference type="AlphaFoldDB" id="A0A9Q0KDL8"/>
<name>A0A9Q0KDL8_9MAGN</name>
<organism evidence="1 2">
    <name type="scientific">Protea cynaroides</name>
    <dbReference type="NCBI Taxonomy" id="273540"/>
    <lineage>
        <taxon>Eukaryota</taxon>
        <taxon>Viridiplantae</taxon>
        <taxon>Streptophyta</taxon>
        <taxon>Embryophyta</taxon>
        <taxon>Tracheophyta</taxon>
        <taxon>Spermatophyta</taxon>
        <taxon>Magnoliopsida</taxon>
        <taxon>Proteales</taxon>
        <taxon>Proteaceae</taxon>
        <taxon>Protea</taxon>
    </lineage>
</organism>
<reference evidence="1" key="1">
    <citation type="journal article" date="2023" name="Plant J.">
        <title>The genome of the king protea, Protea cynaroides.</title>
        <authorList>
            <person name="Chang J."/>
            <person name="Duong T.A."/>
            <person name="Schoeman C."/>
            <person name="Ma X."/>
            <person name="Roodt D."/>
            <person name="Barker N."/>
            <person name="Li Z."/>
            <person name="Van de Peer Y."/>
            <person name="Mizrachi E."/>
        </authorList>
    </citation>
    <scope>NUCLEOTIDE SEQUENCE</scope>
    <source>
        <tissue evidence="1">Young leaves</tissue>
    </source>
</reference>
<comment type="caution">
    <text evidence="1">The sequence shown here is derived from an EMBL/GenBank/DDBJ whole genome shotgun (WGS) entry which is preliminary data.</text>
</comment>
<evidence type="ECO:0000313" key="2">
    <source>
        <dbReference type="Proteomes" id="UP001141806"/>
    </source>
</evidence>
<gene>
    <name evidence="1" type="ORF">NE237_015262</name>
</gene>
<accession>A0A9Q0KDL8</accession>
<protein>
    <submittedName>
        <fullName evidence="1">Uncharacterized protein</fullName>
    </submittedName>
</protein>
<dbReference type="EMBL" id="JAMYWD010000006">
    <property type="protein sequence ID" value="KAJ4968561.1"/>
    <property type="molecule type" value="Genomic_DNA"/>
</dbReference>
<dbReference type="Proteomes" id="UP001141806">
    <property type="component" value="Unassembled WGS sequence"/>
</dbReference>
<keyword evidence="2" id="KW-1185">Reference proteome</keyword>